<dbReference type="AlphaFoldDB" id="A0AAE0FMH2"/>
<feature type="domain" description="Mon2/Sec7/BIG1-like dimerisation and cyclophilin-binding" evidence="2">
    <location>
        <begin position="17"/>
        <end position="210"/>
    </location>
</feature>
<reference evidence="3 4" key="1">
    <citation type="journal article" date="2015" name="Genome Biol. Evol.">
        <title>Comparative Genomics of a Bacterivorous Green Alga Reveals Evolutionary Causalities and Consequences of Phago-Mixotrophic Mode of Nutrition.</title>
        <authorList>
            <person name="Burns J.A."/>
            <person name="Paasch A."/>
            <person name="Narechania A."/>
            <person name="Kim E."/>
        </authorList>
    </citation>
    <scope>NUCLEOTIDE SEQUENCE [LARGE SCALE GENOMIC DNA]</scope>
    <source>
        <strain evidence="3 4">PLY_AMNH</strain>
    </source>
</reference>
<evidence type="ECO:0000259" key="2">
    <source>
        <dbReference type="Pfam" id="PF16213"/>
    </source>
</evidence>
<sequence>MFSRDTRRQSDVIEVFVAKTLDIISREASTRTKEGRALKEACQNYTSKKPPSKDASPETQGPLSIEEAELILEPLHLACKTQLPKLLEPALGLLHKLIAHGYLQAESSHKTQSDKDKDKETSGAKLAAKVLNAICEGAEHTDPSVQLAVLKALLTAATSLHFRLHGECLLQAVRVCYGIALGSSSDSNQGVARNALIQMLTMTFKRLDAQSAANAASLSLPSPIEKGTDDVVEVKANLPEDKAQASVPAESPGRGSTETADDAAPPAGLGRASQSCKELTSLADRGDISGLEAALDRGDTSETPQAEGAGPQSPGMNGCQLQKGEPEPADPIEMDALLVLRALCRLSAQK</sequence>
<gene>
    <name evidence="3" type="ORF">CYMTET_28819</name>
</gene>
<feature type="region of interest" description="Disordered" evidence="1">
    <location>
        <begin position="238"/>
        <end position="275"/>
    </location>
</feature>
<evidence type="ECO:0000313" key="4">
    <source>
        <dbReference type="Proteomes" id="UP001190700"/>
    </source>
</evidence>
<dbReference type="EMBL" id="LGRX02016301">
    <property type="protein sequence ID" value="KAK3262318.1"/>
    <property type="molecule type" value="Genomic_DNA"/>
</dbReference>
<proteinExistence type="predicted"/>
<dbReference type="Pfam" id="PF16213">
    <property type="entry name" value="DCB"/>
    <property type="match status" value="1"/>
</dbReference>
<protein>
    <recommendedName>
        <fullName evidence="2">Mon2/Sec7/BIG1-like dimerisation and cyclophilin-binding domain-containing protein</fullName>
    </recommendedName>
</protein>
<feature type="region of interest" description="Disordered" evidence="1">
    <location>
        <begin position="297"/>
        <end position="328"/>
    </location>
</feature>
<keyword evidence="4" id="KW-1185">Reference proteome</keyword>
<comment type="caution">
    <text evidence="3">The sequence shown here is derived from an EMBL/GenBank/DDBJ whole genome shotgun (WGS) entry which is preliminary data.</text>
</comment>
<feature type="non-terminal residue" evidence="3">
    <location>
        <position position="350"/>
    </location>
</feature>
<accession>A0AAE0FMH2</accession>
<dbReference type="GO" id="GO:0005802">
    <property type="term" value="C:trans-Golgi network"/>
    <property type="evidence" value="ECO:0007669"/>
    <property type="project" value="TreeGrafter"/>
</dbReference>
<organism evidence="3 4">
    <name type="scientific">Cymbomonas tetramitiformis</name>
    <dbReference type="NCBI Taxonomy" id="36881"/>
    <lineage>
        <taxon>Eukaryota</taxon>
        <taxon>Viridiplantae</taxon>
        <taxon>Chlorophyta</taxon>
        <taxon>Pyramimonadophyceae</taxon>
        <taxon>Pyramimonadales</taxon>
        <taxon>Pyramimonadaceae</taxon>
        <taxon>Cymbomonas</taxon>
    </lineage>
</organism>
<dbReference type="PANTHER" id="PTHR10663">
    <property type="entry name" value="GUANYL-NUCLEOTIDE EXCHANGE FACTOR"/>
    <property type="match status" value="1"/>
</dbReference>
<dbReference type="Proteomes" id="UP001190700">
    <property type="component" value="Unassembled WGS sequence"/>
</dbReference>
<dbReference type="InterPro" id="IPR032629">
    <property type="entry name" value="DCB_dom"/>
</dbReference>
<dbReference type="PANTHER" id="PTHR10663:SF375">
    <property type="entry name" value="LD29171P"/>
    <property type="match status" value="1"/>
</dbReference>
<evidence type="ECO:0000313" key="3">
    <source>
        <dbReference type="EMBL" id="KAK3262318.1"/>
    </source>
</evidence>
<evidence type="ECO:0000256" key="1">
    <source>
        <dbReference type="SAM" id="MobiDB-lite"/>
    </source>
</evidence>
<name>A0AAE0FMH2_9CHLO</name>